<feature type="transmembrane region" description="Helical" evidence="8">
    <location>
        <begin position="104"/>
        <end position="126"/>
    </location>
</feature>
<protein>
    <submittedName>
        <fullName evidence="9">Potassium transporter TrkG</fullName>
    </submittedName>
</protein>
<keyword evidence="3" id="KW-1003">Cell membrane</keyword>
<evidence type="ECO:0000313" key="9">
    <source>
        <dbReference type="EMBL" id="MFD0851498.1"/>
    </source>
</evidence>
<keyword evidence="2" id="KW-0813">Transport</keyword>
<feature type="transmembrane region" description="Helical" evidence="8">
    <location>
        <begin position="42"/>
        <end position="61"/>
    </location>
</feature>
<evidence type="ECO:0000256" key="8">
    <source>
        <dbReference type="SAM" id="Phobius"/>
    </source>
</evidence>
<evidence type="ECO:0000256" key="3">
    <source>
        <dbReference type="ARBA" id="ARBA00022475"/>
    </source>
</evidence>
<keyword evidence="4 8" id="KW-0812">Transmembrane</keyword>
<dbReference type="InterPro" id="IPR003445">
    <property type="entry name" value="Cat_transpt"/>
</dbReference>
<evidence type="ECO:0000256" key="7">
    <source>
        <dbReference type="ARBA" id="ARBA00023136"/>
    </source>
</evidence>
<keyword evidence="10" id="KW-1185">Reference proteome</keyword>
<reference evidence="10" key="1">
    <citation type="journal article" date="2019" name="Int. J. Syst. Evol. Microbiol.">
        <title>The Global Catalogue of Microorganisms (GCM) 10K type strain sequencing project: providing services to taxonomists for standard genome sequencing and annotation.</title>
        <authorList>
            <consortium name="The Broad Institute Genomics Platform"/>
            <consortium name="The Broad Institute Genome Sequencing Center for Infectious Disease"/>
            <person name="Wu L."/>
            <person name="Ma J."/>
        </authorList>
    </citation>
    <scope>NUCLEOTIDE SEQUENCE [LARGE SCALE GENOMIC DNA]</scope>
    <source>
        <strain evidence="10">JCM 31696</strain>
    </source>
</reference>
<evidence type="ECO:0000313" key="10">
    <source>
        <dbReference type="Proteomes" id="UP001597083"/>
    </source>
</evidence>
<evidence type="ECO:0000256" key="5">
    <source>
        <dbReference type="ARBA" id="ARBA00022989"/>
    </source>
</evidence>
<organism evidence="9 10">
    <name type="scientific">Actinomadura adrarensis</name>
    <dbReference type="NCBI Taxonomy" id="1819600"/>
    <lineage>
        <taxon>Bacteria</taxon>
        <taxon>Bacillati</taxon>
        <taxon>Actinomycetota</taxon>
        <taxon>Actinomycetes</taxon>
        <taxon>Streptosporangiales</taxon>
        <taxon>Thermomonosporaceae</taxon>
        <taxon>Actinomadura</taxon>
    </lineage>
</organism>
<dbReference type="PANTHER" id="PTHR32024:SF1">
    <property type="entry name" value="KTR SYSTEM POTASSIUM UPTAKE PROTEIN B"/>
    <property type="match status" value="1"/>
</dbReference>
<feature type="transmembrane region" description="Helical" evidence="8">
    <location>
        <begin position="138"/>
        <end position="161"/>
    </location>
</feature>
<feature type="non-terminal residue" evidence="9">
    <location>
        <position position="169"/>
    </location>
</feature>
<keyword evidence="5 8" id="KW-1133">Transmembrane helix</keyword>
<dbReference type="Pfam" id="PF02386">
    <property type="entry name" value="TrkH"/>
    <property type="match status" value="1"/>
</dbReference>
<keyword evidence="6" id="KW-0406">Ion transport</keyword>
<accession>A0ABW3CB26</accession>
<sequence>MTLATLFALVLAGRLGLRARMAAQVETKTLQMTDVRRVVRRIVLFSLGFELVIAVVLTARLAMGYGESLGRAVYLGVFHSISAFNNGGFALWSDSLMGFVGDPWIILPINIAVIAGGLGFPVWFELVRSWRRPRTWSVLTRLTLGTSAVLLVLGTVVFTAAEWNNPGTL</sequence>
<dbReference type="PANTHER" id="PTHR32024">
    <property type="entry name" value="TRK SYSTEM POTASSIUM UPTAKE PROTEIN TRKG-RELATED"/>
    <property type="match status" value="1"/>
</dbReference>
<proteinExistence type="predicted"/>
<keyword evidence="7 8" id="KW-0472">Membrane</keyword>
<dbReference type="EMBL" id="JBHTIR010000527">
    <property type="protein sequence ID" value="MFD0851498.1"/>
    <property type="molecule type" value="Genomic_DNA"/>
</dbReference>
<comment type="subcellular location">
    <subcellularLocation>
        <location evidence="1">Cell membrane</location>
        <topology evidence="1">Multi-pass membrane protein</topology>
    </subcellularLocation>
</comment>
<evidence type="ECO:0000256" key="6">
    <source>
        <dbReference type="ARBA" id="ARBA00023065"/>
    </source>
</evidence>
<gene>
    <name evidence="9" type="ORF">ACFQ07_04670</name>
</gene>
<dbReference type="Proteomes" id="UP001597083">
    <property type="component" value="Unassembled WGS sequence"/>
</dbReference>
<name>A0ABW3CB26_9ACTN</name>
<evidence type="ECO:0000256" key="1">
    <source>
        <dbReference type="ARBA" id="ARBA00004651"/>
    </source>
</evidence>
<evidence type="ECO:0000256" key="2">
    <source>
        <dbReference type="ARBA" id="ARBA00022448"/>
    </source>
</evidence>
<evidence type="ECO:0000256" key="4">
    <source>
        <dbReference type="ARBA" id="ARBA00022692"/>
    </source>
</evidence>
<comment type="caution">
    <text evidence="9">The sequence shown here is derived from an EMBL/GenBank/DDBJ whole genome shotgun (WGS) entry which is preliminary data.</text>
</comment>